<dbReference type="SMART" id="SM00267">
    <property type="entry name" value="GGDEF"/>
    <property type="match status" value="1"/>
</dbReference>
<dbReference type="InterPro" id="IPR029787">
    <property type="entry name" value="Nucleotide_cyclase"/>
</dbReference>
<evidence type="ECO:0000259" key="7">
    <source>
        <dbReference type="PROSITE" id="PS50887"/>
    </source>
</evidence>
<evidence type="ECO:0000256" key="2">
    <source>
        <dbReference type="ARBA" id="ARBA00034247"/>
    </source>
</evidence>
<sequence length="727" mass="80762">MAGFGYRVRTSKARNSVLALAWAGALASALVPALAAAPAPAQTQSQADNEALRARLIEIREQSRFLPEKALAALDQIARELEGRPGALQADLHTIEADGRMRQGRYEDAMAAAEKAIALGRELHDDAVVAKAQLTKVYVLFARADVDAAHKLAFEAEKLAMRTTNAAVRAQATITAGQTYAEQGNFPAALVKLQQAVEIARGVTSDPTTLAAALNALTRLLVQMKEFDQAAASLDELMAETVKLNSPGRMSIAKNAEYWLTSDTGQLQRAMRALRAELEIERKMGAERMATTTLVNLADLHLKLRDYPRAAQYAQEALHVTQRNNDASTEATARVNLGNALLAMGRIAEGKRQLEAGMERYEKENNKPELQLVLREYGVALENAGDLAGALKAYHRERALSDELFERQRQKSMLELQEKYETDKKERQIELLSRENQLQTAELDNRQLQQRVWWLLALVFALASAVVGLLYRKVRQTNARLEEKNLELKAQSTLDPLTSLYNRRHFQDYMRTLAPMPTAAHAGWPQTEQRVHRSDDLVGALFLLDVDHFKHINDSYGHAAGDAVLKEIAANLRVALRETDMIVRWGGEEFLAFMPAVPRDGLDEIARRILQGISAQRVTYQEHEIAVNVSVGFAPYPLAPGATPLAWERAVNLVDMALYLAKAHGRNRAYGVRGFAHFERTSMEAIEQDLERAWRDGYVDLSVVLGGAPETPPPSQDNVVRFRRAGF</sequence>
<evidence type="ECO:0000256" key="1">
    <source>
        <dbReference type="ARBA" id="ARBA00012528"/>
    </source>
</evidence>
<dbReference type="SUPFAM" id="SSF55073">
    <property type="entry name" value="Nucleotide cyclase"/>
    <property type="match status" value="1"/>
</dbReference>
<dbReference type="RefSeq" id="WP_019923028.1">
    <property type="nucleotide sequence ID" value="NZ_CP140152.1"/>
</dbReference>
<keyword evidence="3" id="KW-0802">TPR repeat</keyword>
<feature type="domain" description="GGDEF" evidence="7">
    <location>
        <begin position="537"/>
        <end position="674"/>
    </location>
</feature>
<dbReference type="InterPro" id="IPR043128">
    <property type="entry name" value="Rev_trsase/Diguanyl_cyclase"/>
</dbReference>
<dbReference type="Gene3D" id="1.25.40.10">
    <property type="entry name" value="Tetratricopeptide repeat domain"/>
    <property type="match status" value="2"/>
</dbReference>
<evidence type="ECO:0000256" key="4">
    <source>
        <dbReference type="SAM" id="Coils"/>
    </source>
</evidence>
<dbReference type="PANTHER" id="PTHR45138:SF9">
    <property type="entry name" value="DIGUANYLATE CYCLASE DGCM-RELATED"/>
    <property type="match status" value="1"/>
</dbReference>
<dbReference type="Proteomes" id="UP001326110">
    <property type="component" value="Chromosome"/>
</dbReference>
<organism evidence="8 9">
    <name type="scientific">Duganella zoogloeoides</name>
    <dbReference type="NCBI Taxonomy" id="75659"/>
    <lineage>
        <taxon>Bacteria</taxon>
        <taxon>Pseudomonadati</taxon>
        <taxon>Pseudomonadota</taxon>
        <taxon>Betaproteobacteria</taxon>
        <taxon>Burkholderiales</taxon>
        <taxon>Oxalobacteraceae</taxon>
        <taxon>Telluria group</taxon>
        <taxon>Duganella</taxon>
    </lineage>
</organism>
<dbReference type="SUPFAM" id="SSF48452">
    <property type="entry name" value="TPR-like"/>
    <property type="match status" value="2"/>
</dbReference>
<dbReference type="InterPro" id="IPR011990">
    <property type="entry name" value="TPR-like_helical_dom_sf"/>
</dbReference>
<dbReference type="InterPro" id="IPR026000">
    <property type="entry name" value="Apc5_dom"/>
</dbReference>
<keyword evidence="8" id="KW-0808">Transferase</keyword>
<feature type="repeat" description="TPR" evidence="3">
    <location>
        <begin position="291"/>
        <end position="324"/>
    </location>
</feature>
<protein>
    <recommendedName>
        <fullName evidence="1">diguanylate cyclase</fullName>
        <ecNumber evidence="1">2.7.7.65</ecNumber>
    </recommendedName>
</protein>
<dbReference type="Pfam" id="PF13374">
    <property type="entry name" value="TPR_10"/>
    <property type="match status" value="1"/>
</dbReference>
<keyword evidence="4" id="KW-0175">Coiled coil</keyword>
<keyword evidence="9" id="KW-1185">Reference proteome</keyword>
<keyword evidence="5" id="KW-1133">Transmembrane helix</keyword>
<evidence type="ECO:0000256" key="6">
    <source>
        <dbReference type="SAM" id="SignalP"/>
    </source>
</evidence>
<dbReference type="GO" id="GO:0052621">
    <property type="term" value="F:diguanylate cyclase activity"/>
    <property type="evidence" value="ECO:0007669"/>
    <property type="project" value="UniProtKB-EC"/>
</dbReference>
<evidence type="ECO:0000313" key="9">
    <source>
        <dbReference type="Proteomes" id="UP001326110"/>
    </source>
</evidence>
<name>A0ABZ0Y0G3_9BURK</name>
<dbReference type="CDD" id="cd01949">
    <property type="entry name" value="GGDEF"/>
    <property type="match status" value="1"/>
</dbReference>
<dbReference type="InterPro" id="IPR019734">
    <property type="entry name" value="TPR_rpt"/>
</dbReference>
<dbReference type="SMART" id="SM00028">
    <property type="entry name" value="TPR"/>
    <property type="match status" value="5"/>
</dbReference>
<feature type="signal peptide" evidence="6">
    <location>
        <begin position="1"/>
        <end position="35"/>
    </location>
</feature>
<evidence type="ECO:0000256" key="5">
    <source>
        <dbReference type="SAM" id="Phobius"/>
    </source>
</evidence>
<dbReference type="InterPro" id="IPR050469">
    <property type="entry name" value="Diguanylate_Cyclase"/>
</dbReference>
<dbReference type="NCBIfam" id="TIGR00254">
    <property type="entry name" value="GGDEF"/>
    <property type="match status" value="1"/>
</dbReference>
<proteinExistence type="predicted"/>
<dbReference type="Pfam" id="PF12862">
    <property type="entry name" value="ANAPC5"/>
    <property type="match status" value="2"/>
</dbReference>
<evidence type="ECO:0000313" key="8">
    <source>
        <dbReference type="EMBL" id="WQH05515.1"/>
    </source>
</evidence>
<keyword evidence="5" id="KW-0472">Membrane</keyword>
<dbReference type="InterPro" id="IPR000160">
    <property type="entry name" value="GGDEF_dom"/>
</dbReference>
<accession>A0ABZ0Y0G3</accession>
<evidence type="ECO:0000256" key="3">
    <source>
        <dbReference type="PROSITE-ProRule" id="PRU00339"/>
    </source>
</evidence>
<comment type="catalytic activity">
    <reaction evidence="2">
        <text>2 GTP = 3',3'-c-di-GMP + 2 diphosphate</text>
        <dbReference type="Rhea" id="RHEA:24898"/>
        <dbReference type="ChEBI" id="CHEBI:33019"/>
        <dbReference type="ChEBI" id="CHEBI:37565"/>
        <dbReference type="ChEBI" id="CHEBI:58805"/>
        <dbReference type="EC" id="2.7.7.65"/>
    </reaction>
</comment>
<keyword evidence="6" id="KW-0732">Signal</keyword>
<dbReference type="Gene3D" id="3.30.70.270">
    <property type="match status" value="1"/>
</dbReference>
<feature type="transmembrane region" description="Helical" evidence="5">
    <location>
        <begin position="452"/>
        <end position="471"/>
    </location>
</feature>
<dbReference type="PROSITE" id="PS50887">
    <property type="entry name" value="GGDEF"/>
    <property type="match status" value="1"/>
</dbReference>
<keyword evidence="5" id="KW-0812">Transmembrane</keyword>
<reference evidence="8 9" key="1">
    <citation type="submission" date="2023-11" db="EMBL/GenBank/DDBJ databases">
        <title>MicrobeMod: A computational toolkit for identifying prokaryotic methylation and restriction-modification with nanopore sequencing.</title>
        <authorList>
            <person name="Crits-Christoph A."/>
            <person name="Kang S.C."/>
            <person name="Lee H."/>
            <person name="Ostrov N."/>
        </authorList>
    </citation>
    <scope>NUCLEOTIDE SEQUENCE [LARGE SCALE GENOMIC DNA]</scope>
    <source>
        <strain evidence="8 9">ATCC 25935</strain>
    </source>
</reference>
<dbReference type="EC" id="2.7.7.65" evidence="1"/>
<keyword evidence="8" id="KW-0548">Nucleotidyltransferase</keyword>
<feature type="chain" id="PRO_5046567007" description="diguanylate cyclase" evidence="6">
    <location>
        <begin position="36"/>
        <end position="727"/>
    </location>
</feature>
<dbReference type="Pfam" id="PF00990">
    <property type="entry name" value="GGDEF"/>
    <property type="match status" value="1"/>
</dbReference>
<dbReference type="EMBL" id="CP140152">
    <property type="protein sequence ID" value="WQH05515.1"/>
    <property type="molecule type" value="Genomic_DNA"/>
</dbReference>
<dbReference type="GeneID" id="43164672"/>
<feature type="coiled-coil region" evidence="4">
    <location>
        <begin position="431"/>
        <end position="491"/>
    </location>
</feature>
<dbReference type="PANTHER" id="PTHR45138">
    <property type="entry name" value="REGULATORY COMPONENTS OF SENSORY TRANSDUCTION SYSTEM"/>
    <property type="match status" value="1"/>
</dbReference>
<dbReference type="PROSITE" id="PS50005">
    <property type="entry name" value="TPR"/>
    <property type="match status" value="1"/>
</dbReference>
<gene>
    <name evidence="8" type="ORF">SR858_04015</name>
</gene>